<evidence type="ECO:0000313" key="3">
    <source>
        <dbReference type="Proteomes" id="UP001155820"/>
    </source>
</evidence>
<keyword evidence="2" id="KW-0808">Transferase</keyword>
<dbReference type="AlphaFoldDB" id="A0AA44IXH1"/>
<organism evidence="2 3">
    <name type="scientific">Agrobacterium pusense</name>
    <dbReference type="NCBI Taxonomy" id="648995"/>
    <lineage>
        <taxon>Bacteria</taxon>
        <taxon>Pseudomonadati</taxon>
        <taxon>Pseudomonadota</taxon>
        <taxon>Alphaproteobacteria</taxon>
        <taxon>Hyphomicrobiales</taxon>
        <taxon>Rhizobiaceae</taxon>
        <taxon>Rhizobium/Agrobacterium group</taxon>
        <taxon>Agrobacterium</taxon>
    </lineage>
</organism>
<feature type="domain" description="Polysaccharide pyruvyl transferase" evidence="1">
    <location>
        <begin position="131"/>
        <end position="318"/>
    </location>
</feature>
<evidence type="ECO:0000313" key="2">
    <source>
        <dbReference type="EMBL" id="NRF18352.1"/>
    </source>
</evidence>
<dbReference type="RefSeq" id="WP_172873268.1">
    <property type="nucleotide sequence ID" value="NZ_JABRWL010000003.1"/>
</dbReference>
<reference evidence="2" key="1">
    <citation type="submission" date="2019-07" db="EMBL/GenBank/DDBJ databases">
        <title>FDA dAtabase for Regulatory Grade micrObial Sequences (FDA-ARGOS): Supporting development and validation of Infectious Disease Dx tests.</title>
        <authorList>
            <person name="Bachman M."/>
            <person name="Young C."/>
            <person name="Tallon L."/>
            <person name="Sadzewicz L."/>
            <person name="Vavikolanu K."/>
            <person name="Mehta A."/>
            <person name="Aluvathingal J."/>
            <person name="Nadendla S."/>
            <person name="Nandy P."/>
            <person name="Geyer C."/>
            <person name="Yan Y."/>
            <person name="Sichtig H."/>
        </authorList>
    </citation>
    <scope>NUCLEOTIDE SEQUENCE</scope>
    <source>
        <strain evidence="2">FDAARGOS_618</strain>
        <plasmid evidence="2">unnamed5</plasmid>
    </source>
</reference>
<keyword evidence="2" id="KW-0614">Plasmid</keyword>
<evidence type="ECO:0000259" key="1">
    <source>
        <dbReference type="Pfam" id="PF04230"/>
    </source>
</evidence>
<geneLocation type="plasmid" evidence="2">
    <name>unnamed5</name>
</geneLocation>
<gene>
    <name evidence="2" type="ORF">FOB26_04370</name>
</gene>
<accession>A0AA44IXH1</accession>
<dbReference type="InterPro" id="IPR007345">
    <property type="entry name" value="Polysacch_pyruvyl_Trfase"/>
</dbReference>
<comment type="caution">
    <text evidence="2">The sequence shown here is derived from an EMBL/GenBank/DDBJ whole genome shotgun (WGS) entry which is preliminary data.</text>
</comment>
<keyword evidence="3" id="KW-1185">Reference proteome</keyword>
<dbReference type="EMBL" id="JABRWM010000005">
    <property type="protein sequence ID" value="NRF18352.1"/>
    <property type="molecule type" value="Genomic_DNA"/>
</dbReference>
<proteinExistence type="predicted"/>
<name>A0AA44IXH1_9HYPH</name>
<protein>
    <submittedName>
        <fullName evidence="2">Polysaccharide pyruvyl transferase family protein</fullName>
    </submittedName>
</protein>
<dbReference type="Proteomes" id="UP001155820">
    <property type="component" value="Unassembled WGS sequence"/>
</dbReference>
<dbReference type="GO" id="GO:0016740">
    <property type="term" value="F:transferase activity"/>
    <property type="evidence" value="ECO:0007669"/>
    <property type="project" value="UniProtKB-KW"/>
</dbReference>
<dbReference type="Pfam" id="PF04230">
    <property type="entry name" value="PS_pyruv_trans"/>
    <property type="match status" value="1"/>
</dbReference>
<sequence>MIEAQPQKKMFILGNADSIEDSAFSSSDQIFQRVGHNTGNLAFHYAVTQFLGVRPKTVPWHASASDIDAAGQIGIMPCANQLGTHVDMGGFASKLEGTGASLLAVGLGAQGSSLYTSLEELPKGTVAWLNEIAKRAPSADSPNITVRGDFTLNVLQKYGFGDRAVSLGCPSLLINPDKSLGEKLQGAYKKTISRVAVAAGHPAWAPLSVVESSLVRIMEDTDDAYIVQATGEALALARNDRSIGGIETYKQTLRTYLKLNLDDSQFERWIRRYMVAFYNVPAWMEYLKGFDFVVGSRIHGIMLAIQAGVPGLCIAHDSRIRELCEKSRIPYLLASDLPPRFTLMDLLARIEFDGSEFDRNRAAIKEAYKAFFFANGVNTTL</sequence>